<evidence type="ECO:0000313" key="3">
    <source>
        <dbReference type="Proteomes" id="UP000824540"/>
    </source>
</evidence>
<organism evidence="2 3">
    <name type="scientific">Albula glossodonta</name>
    <name type="common">roundjaw bonefish</name>
    <dbReference type="NCBI Taxonomy" id="121402"/>
    <lineage>
        <taxon>Eukaryota</taxon>
        <taxon>Metazoa</taxon>
        <taxon>Chordata</taxon>
        <taxon>Craniata</taxon>
        <taxon>Vertebrata</taxon>
        <taxon>Euteleostomi</taxon>
        <taxon>Actinopterygii</taxon>
        <taxon>Neopterygii</taxon>
        <taxon>Teleostei</taxon>
        <taxon>Albuliformes</taxon>
        <taxon>Albulidae</taxon>
        <taxon>Albula</taxon>
    </lineage>
</organism>
<reference evidence="2" key="1">
    <citation type="thesis" date="2021" institute="BYU ScholarsArchive" country="Provo, UT, USA">
        <title>Applications of and Algorithms for Genome Assembly and Genomic Analyses with an Emphasis on Marine Teleosts.</title>
        <authorList>
            <person name="Pickett B.D."/>
        </authorList>
    </citation>
    <scope>NUCLEOTIDE SEQUENCE</scope>
    <source>
        <strain evidence="2">HI-2016</strain>
    </source>
</reference>
<dbReference type="AlphaFoldDB" id="A0A8T2NRV6"/>
<name>A0A8T2NRV6_9TELE</name>
<evidence type="ECO:0000256" key="1">
    <source>
        <dbReference type="SAM" id="MobiDB-lite"/>
    </source>
</evidence>
<sequence length="80" mass="8922">MRNNGVPVHTVNRGSLHLLLKGLPPDLRPSHHTRQHGPIQPAPGNSSPLYRQKEKNSYKPHPLKAHLLFVHWLGGGRSCS</sequence>
<dbReference type="Proteomes" id="UP000824540">
    <property type="component" value="Unassembled WGS sequence"/>
</dbReference>
<evidence type="ECO:0000313" key="2">
    <source>
        <dbReference type="EMBL" id="KAG9339077.1"/>
    </source>
</evidence>
<feature type="region of interest" description="Disordered" evidence="1">
    <location>
        <begin position="20"/>
        <end position="58"/>
    </location>
</feature>
<gene>
    <name evidence="2" type="ORF">JZ751_024105</name>
</gene>
<comment type="caution">
    <text evidence="2">The sequence shown here is derived from an EMBL/GenBank/DDBJ whole genome shotgun (WGS) entry which is preliminary data.</text>
</comment>
<dbReference type="EMBL" id="JAFBMS010000058">
    <property type="protein sequence ID" value="KAG9339077.1"/>
    <property type="molecule type" value="Genomic_DNA"/>
</dbReference>
<protein>
    <submittedName>
        <fullName evidence="2">Uncharacterized protein</fullName>
    </submittedName>
</protein>
<proteinExistence type="predicted"/>
<keyword evidence="3" id="KW-1185">Reference proteome</keyword>
<accession>A0A8T2NRV6</accession>